<dbReference type="InterPro" id="IPR002213">
    <property type="entry name" value="UDP_glucos_trans"/>
</dbReference>
<proteinExistence type="inferred from homology"/>
<dbReference type="InterPro" id="IPR050481">
    <property type="entry name" value="UDP-glycosyltransf_plant"/>
</dbReference>
<evidence type="ECO:0000256" key="4">
    <source>
        <dbReference type="RuleBase" id="RU362057"/>
    </source>
</evidence>
<dbReference type="SUPFAM" id="SSF53756">
    <property type="entry name" value="UDP-Glycosyltransferase/glycogen phosphorylase"/>
    <property type="match status" value="1"/>
</dbReference>
<reference evidence="6" key="2">
    <citation type="submission" date="2025-08" db="UniProtKB">
        <authorList>
            <consortium name="RefSeq"/>
        </authorList>
    </citation>
    <scope>IDENTIFICATION</scope>
    <source>
        <tissue evidence="6">Leaf</tissue>
    </source>
</reference>
<dbReference type="InterPro" id="IPR035595">
    <property type="entry name" value="UDP_glycos_trans_CS"/>
</dbReference>
<evidence type="ECO:0000313" key="6">
    <source>
        <dbReference type="RefSeq" id="XP_021849885.2"/>
    </source>
</evidence>
<evidence type="ECO:0000256" key="1">
    <source>
        <dbReference type="ARBA" id="ARBA00009995"/>
    </source>
</evidence>
<dbReference type="GeneID" id="110789513"/>
<sequence length="459" mass="51588">MSERQLKVLMYPWLAMGHITPYFHLANKLAQRGHMVTILIPNKAKFLVQSSNHHPSNITLHTITIPHVHPLPPGTETASDIPFHLQTHLATAQDLTRPQFESILDTFQPHLVFYDFTYWVPEAVSASGSQAKCVAYYIVSAAALAFRMVPFRDPPKGKAAVNDDDPCVACAPPGYPSTTIILKPKRMLGLYVPFGEGVTFYQRITTSLKCSDAIAMKTCREIEGKYCDYLSSQYNKPVLLSGLDLPKPDELELKACWAEWLNKFHPGSVIFCAFGSQVMLDLSQFQELLLGFEMTKLPFLVAFKPPTGCATVEEAFPEGFVDRVREFGLVTGEWVQQPQILAHPSVGCFVSHCGSGSIWESMLSKNQMVLIPQLQDQVLFTKIFTKELKVAVEVQRGEDELWVSKESLCKAVKSVMDDNSEIGGLVKKNHEFWRHKLVQPQFMSGYIDHFIKDLHALVN</sequence>
<evidence type="ECO:0000313" key="5">
    <source>
        <dbReference type="Proteomes" id="UP000813463"/>
    </source>
</evidence>
<dbReference type="CDD" id="cd03784">
    <property type="entry name" value="GT1_Gtf-like"/>
    <property type="match status" value="1"/>
</dbReference>
<dbReference type="GO" id="GO:0035251">
    <property type="term" value="F:UDP-glucosyltransferase activity"/>
    <property type="evidence" value="ECO:0000318"/>
    <property type="project" value="GO_Central"/>
</dbReference>
<dbReference type="PANTHER" id="PTHR48049">
    <property type="entry name" value="GLYCOSYLTRANSFERASE"/>
    <property type="match status" value="1"/>
</dbReference>
<keyword evidence="2 3" id="KW-0808">Transferase</keyword>
<accession>A0A9R0JXA3</accession>
<comment type="similarity">
    <text evidence="1 3">Belongs to the UDP-glycosyltransferase family.</text>
</comment>
<dbReference type="AlphaFoldDB" id="A0A9R0JXA3"/>
<dbReference type="Proteomes" id="UP000813463">
    <property type="component" value="Chromosome 1"/>
</dbReference>
<dbReference type="KEGG" id="soe:110789513"/>
<evidence type="ECO:0000256" key="3">
    <source>
        <dbReference type="RuleBase" id="RU003718"/>
    </source>
</evidence>
<evidence type="ECO:0000256" key="2">
    <source>
        <dbReference type="ARBA" id="ARBA00022679"/>
    </source>
</evidence>
<keyword evidence="5" id="KW-1185">Reference proteome</keyword>
<dbReference type="EC" id="2.4.1.-" evidence="4"/>
<keyword evidence="3" id="KW-0328">Glycosyltransferase</keyword>
<organism evidence="5 6">
    <name type="scientific">Spinacia oleracea</name>
    <name type="common">Spinach</name>
    <dbReference type="NCBI Taxonomy" id="3562"/>
    <lineage>
        <taxon>Eukaryota</taxon>
        <taxon>Viridiplantae</taxon>
        <taxon>Streptophyta</taxon>
        <taxon>Embryophyta</taxon>
        <taxon>Tracheophyta</taxon>
        <taxon>Spermatophyta</taxon>
        <taxon>Magnoliopsida</taxon>
        <taxon>eudicotyledons</taxon>
        <taxon>Gunneridae</taxon>
        <taxon>Pentapetalae</taxon>
        <taxon>Caryophyllales</taxon>
        <taxon>Chenopodiaceae</taxon>
        <taxon>Chenopodioideae</taxon>
        <taxon>Anserineae</taxon>
        <taxon>Spinacia</taxon>
    </lineage>
</organism>
<name>A0A9R0JXA3_SPIOL</name>
<dbReference type="PANTHER" id="PTHR48049:SF91">
    <property type="entry name" value="UDP-GLYCOSYLTRANSFERASE 79B7-RELATED"/>
    <property type="match status" value="1"/>
</dbReference>
<dbReference type="PROSITE" id="PS00375">
    <property type="entry name" value="UDPGT"/>
    <property type="match status" value="1"/>
</dbReference>
<reference evidence="5" key="1">
    <citation type="journal article" date="2021" name="Nat. Commun.">
        <title>Genomic analyses provide insights into spinach domestication and the genetic basis of agronomic traits.</title>
        <authorList>
            <person name="Cai X."/>
            <person name="Sun X."/>
            <person name="Xu C."/>
            <person name="Sun H."/>
            <person name="Wang X."/>
            <person name="Ge C."/>
            <person name="Zhang Z."/>
            <person name="Wang Q."/>
            <person name="Fei Z."/>
            <person name="Jiao C."/>
            <person name="Wang Q."/>
        </authorList>
    </citation>
    <scope>NUCLEOTIDE SEQUENCE [LARGE SCALE GENOMIC DNA]</scope>
    <source>
        <strain evidence="5">cv. Varoflay</strain>
    </source>
</reference>
<gene>
    <name evidence="6" type="primary">LOC110789513</name>
</gene>
<protein>
    <recommendedName>
        <fullName evidence="4">Glycosyltransferase</fullName>
        <ecNumber evidence="4">2.4.1.-</ecNumber>
    </recommendedName>
</protein>
<dbReference type="RefSeq" id="XP_021849885.2">
    <property type="nucleotide sequence ID" value="XM_021994193.2"/>
</dbReference>
<dbReference type="Pfam" id="PF00201">
    <property type="entry name" value="UDPGT"/>
    <property type="match status" value="1"/>
</dbReference>
<dbReference type="Gene3D" id="3.40.50.2000">
    <property type="entry name" value="Glycogen Phosphorylase B"/>
    <property type="match status" value="2"/>
</dbReference>